<dbReference type="GO" id="GO:0005524">
    <property type="term" value="F:ATP binding"/>
    <property type="evidence" value="ECO:0007669"/>
    <property type="project" value="UniProtKB-KW"/>
</dbReference>
<dbReference type="PANTHER" id="PTHR48103:SF2">
    <property type="entry name" value="MIDASIN"/>
    <property type="match status" value="1"/>
</dbReference>
<keyword evidence="1" id="KW-0547">Nucleotide-binding</keyword>
<evidence type="ECO:0000313" key="6">
    <source>
        <dbReference type="EMBL" id="GIL72550.1"/>
    </source>
</evidence>
<accession>A0A8J4C189</accession>
<dbReference type="Gene3D" id="3.40.50.300">
    <property type="entry name" value="P-loop containing nucleotide triphosphate hydrolases"/>
    <property type="match status" value="3"/>
</dbReference>
<dbReference type="GO" id="GO:0030687">
    <property type="term" value="C:preribosome, large subunit precursor"/>
    <property type="evidence" value="ECO:0007669"/>
    <property type="project" value="TreeGrafter"/>
</dbReference>
<evidence type="ECO:0000256" key="2">
    <source>
        <dbReference type="ARBA" id="ARBA00022840"/>
    </source>
</evidence>
<organism evidence="6 7">
    <name type="scientific">Volvox reticuliferus</name>
    <dbReference type="NCBI Taxonomy" id="1737510"/>
    <lineage>
        <taxon>Eukaryota</taxon>
        <taxon>Viridiplantae</taxon>
        <taxon>Chlorophyta</taxon>
        <taxon>core chlorophytes</taxon>
        <taxon>Chlorophyceae</taxon>
        <taxon>CS clade</taxon>
        <taxon>Chlamydomonadales</taxon>
        <taxon>Volvocaceae</taxon>
        <taxon>Volvox</taxon>
    </lineage>
</organism>
<dbReference type="EMBL" id="BNCP01000004">
    <property type="protein sequence ID" value="GIL72550.1"/>
    <property type="molecule type" value="Genomic_DNA"/>
</dbReference>
<feature type="region of interest" description="Disordered" evidence="3">
    <location>
        <begin position="671"/>
        <end position="706"/>
    </location>
</feature>
<dbReference type="InterPro" id="IPR040848">
    <property type="entry name" value="AAA_lid_7"/>
</dbReference>
<feature type="non-terminal residue" evidence="6">
    <location>
        <position position="961"/>
    </location>
</feature>
<evidence type="ECO:0000256" key="3">
    <source>
        <dbReference type="SAM" id="MobiDB-lite"/>
    </source>
</evidence>
<dbReference type="AlphaFoldDB" id="A0A8J4C189"/>
<proteinExistence type="predicted"/>
<reference evidence="6" key="1">
    <citation type="journal article" date="2021" name="Proc. Natl. Acad. Sci. U.S.A.">
        <title>Three genomes in the algal genus Volvox reveal the fate of a haploid sex-determining region after a transition to homothallism.</title>
        <authorList>
            <person name="Yamamoto K."/>
            <person name="Hamaji T."/>
            <person name="Kawai-Toyooka H."/>
            <person name="Matsuzaki R."/>
            <person name="Takahashi F."/>
            <person name="Nishimura Y."/>
            <person name="Kawachi M."/>
            <person name="Noguchi H."/>
            <person name="Minakuchi Y."/>
            <person name="Umen J.G."/>
            <person name="Toyoda A."/>
            <person name="Nozaki H."/>
        </authorList>
    </citation>
    <scope>NUCLEOTIDE SEQUENCE</scope>
    <source>
        <strain evidence="6">NIES-3786</strain>
    </source>
</reference>
<evidence type="ECO:0000256" key="1">
    <source>
        <dbReference type="ARBA" id="ARBA00022741"/>
    </source>
</evidence>
<dbReference type="PANTHER" id="PTHR48103">
    <property type="entry name" value="MIDASIN-RELATED"/>
    <property type="match status" value="1"/>
</dbReference>
<evidence type="ECO:0008006" key="8">
    <source>
        <dbReference type="Google" id="ProtNLM"/>
    </source>
</evidence>
<comment type="caution">
    <text evidence="6">The sequence shown here is derived from an EMBL/GenBank/DDBJ whole genome shotgun (WGS) entry which is preliminary data.</text>
</comment>
<feature type="domain" description="Midasin AAA lid" evidence="5">
    <location>
        <begin position="40"/>
        <end position="195"/>
    </location>
</feature>
<feature type="non-terminal residue" evidence="6">
    <location>
        <position position="1"/>
    </location>
</feature>
<dbReference type="InterPro" id="IPR027417">
    <property type="entry name" value="P-loop_NTPase"/>
</dbReference>
<dbReference type="Pfam" id="PF17867">
    <property type="entry name" value="AAA_lid_7"/>
    <property type="match status" value="1"/>
</dbReference>
<dbReference type="GO" id="GO:0000055">
    <property type="term" value="P:ribosomal large subunit export from nucleus"/>
    <property type="evidence" value="ECO:0007669"/>
    <property type="project" value="TreeGrafter"/>
</dbReference>
<gene>
    <name evidence="6" type="ORF">Vretifemale_2896</name>
</gene>
<evidence type="ECO:0000313" key="7">
    <source>
        <dbReference type="Proteomes" id="UP000747110"/>
    </source>
</evidence>
<dbReference type="Proteomes" id="UP000747110">
    <property type="component" value="Unassembled WGS sequence"/>
</dbReference>
<dbReference type="GO" id="GO:0005634">
    <property type="term" value="C:nucleus"/>
    <property type="evidence" value="ECO:0007669"/>
    <property type="project" value="TreeGrafter"/>
</dbReference>
<keyword evidence="7" id="KW-1185">Reference proteome</keyword>
<feature type="domain" description="ATPase dynein-related AAA" evidence="4">
    <location>
        <begin position="456"/>
        <end position="538"/>
    </location>
</feature>
<sequence>GFRLFAAQNPLGEGGGRKGLPRSFLNRFTRVSVELLRRDDLLFIASTLHPRVPPRLLRRMVDLLDAMQAAASGSGDSGRDGGSAAITVAGVRDFAAAGGPWEFNLRDLLRWCELVEGSVHAPLPQQADRLSAADDMDTDAKGEAGSRGTIHRDMEVEAAASDAAAQHFAQMLFNHRLRTTEDRAKLLRLFATVWGSLPVGWNQQPPVLLSPETVVVGRATVSRFADHGGSAISTVAAAAAAATSQSTSAASTELQLLPRSLPLLESLLQALSNGWMALLVGGPSSGKTALARSAATLCGRRLLEISLTSGTDTSDLLGSFEQLEPERRLQEASEQVQQLVQSLSQQLLTISFHHGGVTGDVDASKLAAAQELQAAWSTHTTTIAALERQADAPSPILAGAARVDGLRSVMGVCRVAISLLEGATGGASAATAASAAEVTLDNLAALLADEAATAVGGRFEWVDGALTRAIERGGWVLLEGANLCNPTVLDRLNPLLEPNGVLYLNECGHTADGPRVIHPHPEFRLILALDPRHGEVSRAMRNRGIEIFLLPAPVAPAPAAPGPDTAVVNADVEAVLRSQGVAGKRLLRALARGHLAMCRLFARSHKWQPGLREAATAASLAAALLARGWPLAAAVRTGWTHVYLRGQILSVAETAEAEGILDAVERQGVSAASPRLQPPVAPDGEGEMEWEGELPGPVAASQPKDKNKGTEAEILLSLVQADGSLFGKRVLRALDAQPLLPQQLEASMLAAPAAWPVAATVQQLAGASALAGARRDVSLLRYIIGACAAAVACGFGDKVSIDKRQTMWTVRLQAALCNASGATRDAAMRLLQYMPPEVVAPVLHGGARGADYTEEVALAPPGACNRAINLHLQQLAWAAAQCLAQRACRLDGNYRVLLCDLAASEQGSLAAVLAPHAAAAGSESPLAEDLAALVSELMRSLTSHPLSEQLRQRTRTAAAAG</sequence>
<keyword evidence="2" id="KW-0067">ATP-binding</keyword>
<evidence type="ECO:0000259" key="4">
    <source>
        <dbReference type="Pfam" id="PF07728"/>
    </source>
</evidence>
<protein>
    <recommendedName>
        <fullName evidence="8">Midasin</fullName>
    </recommendedName>
</protein>
<dbReference type="GO" id="GO:0016887">
    <property type="term" value="F:ATP hydrolysis activity"/>
    <property type="evidence" value="ECO:0007669"/>
    <property type="project" value="InterPro"/>
</dbReference>
<name>A0A8J4C189_9CHLO</name>
<dbReference type="InterPro" id="IPR011704">
    <property type="entry name" value="ATPase_dyneun-rel_AAA"/>
</dbReference>
<dbReference type="GO" id="GO:0000027">
    <property type="term" value="P:ribosomal large subunit assembly"/>
    <property type="evidence" value="ECO:0007669"/>
    <property type="project" value="TreeGrafter"/>
</dbReference>
<dbReference type="SUPFAM" id="SSF52540">
    <property type="entry name" value="P-loop containing nucleoside triphosphate hydrolases"/>
    <property type="match status" value="2"/>
</dbReference>
<evidence type="ECO:0000259" key="5">
    <source>
        <dbReference type="Pfam" id="PF17867"/>
    </source>
</evidence>
<dbReference type="Pfam" id="PF07728">
    <property type="entry name" value="AAA_5"/>
    <property type="match status" value="1"/>
</dbReference>
<dbReference type="OrthoDB" id="5186at2759"/>